<reference evidence="2 3" key="1">
    <citation type="journal article" date="2019" name="Int. J. Syst. Evol. Microbiol.">
        <title>The Global Catalogue of Microorganisms (GCM) 10K type strain sequencing project: providing services to taxonomists for standard genome sequencing and annotation.</title>
        <authorList>
            <consortium name="The Broad Institute Genomics Platform"/>
            <consortium name="The Broad Institute Genome Sequencing Center for Infectious Disease"/>
            <person name="Wu L."/>
            <person name="Ma J."/>
        </authorList>
    </citation>
    <scope>NUCLEOTIDE SEQUENCE [LARGE SCALE GENOMIC DNA]</scope>
    <source>
        <strain evidence="2 3">JCM 16083</strain>
    </source>
</reference>
<organism evidence="2 3">
    <name type="scientific">Wandonia haliotis</name>
    <dbReference type="NCBI Taxonomy" id="574963"/>
    <lineage>
        <taxon>Bacteria</taxon>
        <taxon>Pseudomonadati</taxon>
        <taxon>Bacteroidota</taxon>
        <taxon>Flavobacteriia</taxon>
        <taxon>Flavobacteriales</taxon>
        <taxon>Crocinitomicaceae</taxon>
        <taxon>Wandonia</taxon>
    </lineage>
</organism>
<keyword evidence="1" id="KW-0472">Membrane</keyword>
<gene>
    <name evidence="2" type="ORF">GCM10009118_28490</name>
</gene>
<keyword evidence="3" id="KW-1185">Reference proteome</keyword>
<name>A0ABN1MT04_9FLAO</name>
<protein>
    <submittedName>
        <fullName evidence="2">Uncharacterized protein</fullName>
    </submittedName>
</protein>
<sequence length="125" mass="14645">MKEELKASFRESFVQETNADFTEKVLKKIEERERISCRQPERAGLWVYLIVFAIIGLPLALVIGYAISLSLPVQIPDLEVKLISESESRRIGNFFIEIMPYTLFLLVFCFISFWETLRRGRRVKI</sequence>
<evidence type="ECO:0000313" key="3">
    <source>
        <dbReference type="Proteomes" id="UP001501126"/>
    </source>
</evidence>
<dbReference type="RefSeq" id="WP_343789275.1">
    <property type="nucleotide sequence ID" value="NZ_BAAAFH010000022.1"/>
</dbReference>
<comment type="caution">
    <text evidence="2">The sequence shown here is derived from an EMBL/GenBank/DDBJ whole genome shotgun (WGS) entry which is preliminary data.</text>
</comment>
<evidence type="ECO:0000256" key="1">
    <source>
        <dbReference type="SAM" id="Phobius"/>
    </source>
</evidence>
<proteinExistence type="predicted"/>
<accession>A0ABN1MT04</accession>
<feature type="transmembrane region" description="Helical" evidence="1">
    <location>
        <begin position="91"/>
        <end position="114"/>
    </location>
</feature>
<dbReference type="EMBL" id="BAAAFH010000022">
    <property type="protein sequence ID" value="GAA0876439.1"/>
    <property type="molecule type" value="Genomic_DNA"/>
</dbReference>
<dbReference type="Proteomes" id="UP001501126">
    <property type="component" value="Unassembled WGS sequence"/>
</dbReference>
<feature type="transmembrane region" description="Helical" evidence="1">
    <location>
        <begin position="45"/>
        <end position="71"/>
    </location>
</feature>
<evidence type="ECO:0000313" key="2">
    <source>
        <dbReference type="EMBL" id="GAA0876439.1"/>
    </source>
</evidence>
<keyword evidence="1" id="KW-0812">Transmembrane</keyword>
<keyword evidence="1" id="KW-1133">Transmembrane helix</keyword>